<evidence type="ECO:0000256" key="1">
    <source>
        <dbReference type="SAM" id="SignalP"/>
    </source>
</evidence>
<dbReference type="InterPro" id="IPR010916">
    <property type="entry name" value="TonB_box_CS"/>
</dbReference>
<gene>
    <name evidence="2" type="ORF">Ari01nite_91710</name>
</gene>
<dbReference type="RefSeq" id="WP_203790571.1">
    <property type="nucleotide sequence ID" value="NZ_BOMV01000110.1"/>
</dbReference>
<dbReference type="EMBL" id="BOMV01000110">
    <property type="protein sequence ID" value="GIF01707.1"/>
    <property type="molecule type" value="Genomic_DNA"/>
</dbReference>
<dbReference type="Proteomes" id="UP000636960">
    <property type="component" value="Unassembled WGS sequence"/>
</dbReference>
<keyword evidence="2" id="KW-0449">Lipoprotein</keyword>
<sequence length="239" mass="24882">MTRTRFAPPALFVLATLVMLLLWPLGADPASAAAARDSILVTGKGQVSGKPDLLTADFAVETEASTVAEALDRAGAAATRMRDALVHAGIAEADLQTSNLGVGSTMNDEREITGYTVNQGLTAKIRNLPRAGAILSATVAAGGDAARLNGVSFAIEDDGALLREARRKAFADAREKAELYAREAGRSLGRVVSISEAAPSHPGPSGPDSMAADARFPIEPGRHQLAVTITVEWALARSR</sequence>
<dbReference type="GO" id="GO:0006974">
    <property type="term" value="P:DNA damage response"/>
    <property type="evidence" value="ECO:0007669"/>
    <property type="project" value="TreeGrafter"/>
</dbReference>
<protein>
    <submittedName>
        <fullName evidence="2">Conserved lipoprotein LpqG</fullName>
    </submittedName>
</protein>
<dbReference type="Pfam" id="PF04402">
    <property type="entry name" value="SIMPL"/>
    <property type="match status" value="1"/>
</dbReference>
<dbReference type="InterPro" id="IPR052022">
    <property type="entry name" value="26kDa_periplasmic_antigen"/>
</dbReference>
<dbReference type="AlphaFoldDB" id="A0A919MVR8"/>
<organism evidence="2 3">
    <name type="scientific">Paractinoplanes rishiriensis</name>
    <dbReference type="NCBI Taxonomy" id="1050105"/>
    <lineage>
        <taxon>Bacteria</taxon>
        <taxon>Bacillati</taxon>
        <taxon>Actinomycetota</taxon>
        <taxon>Actinomycetes</taxon>
        <taxon>Micromonosporales</taxon>
        <taxon>Micromonosporaceae</taxon>
        <taxon>Paractinoplanes</taxon>
    </lineage>
</organism>
<feature type="signal peptide" evidence="1">
    <location>
        <begin position="1"/>
        <end position="32"/>
    </location>
</feature>
<evidence type="ECO:0000313" key="3">
    <source>
        <dbReference type="Proteomes" id="UP000636960"/>
    </source>
</evidence>
<dbReference type="PROSITE" id="PS00430">
    <property type="entry name" value="TONB_DEPENDENT_REC_1"/>
    <property type="match status" value="1"/>
</dbReference>
<reference evidence="2" key="1">
    <citation type="submission" date="2021-01" db="EMBL/GenBank/DDBJ databases">
        <title>Whole genome shotgun sequence of Actinoplanes rishiriensis NBRC 108556.</title>
        <authorList>
            <person name="Komaki H."/>
            <person name="Tamura T."/>
        </authorList>
    </citation>
    <scope>NUCLEOTIDE SEQUENCE</scope>
    <source>
        <strain evidence="2">NBRC 108556</strain>
    </source>
</reference>
<comment type="caution">
    <text evidence="2">The sequence shown here is derived from an EMBL/GenBank/DDBJ whole genome shotgun (WGS) entry which is preliminary data.</text>
</comment>
<accession>A0A919MVR8</accession>
<dbReference type="Gene3D" id="3.30.70.2970">
    <property type="entry name" value="Protein of unknown function (DUF541), domain 2"/>
    <property type="match status" value="1"/>
</dbReference>
<keyword evidence="3" id="KW-1185">Reference proteome</keyword>
<dbReference type="PANTHER" id="PTHR34387">
    <property type="entry name" value="SLR1258 PROTEIN"/>
    <property type="match status" value="1"/>
</dbReference>
<dbReference type="InterPro" id="IPR007497">
    <property type="entry name" value="SIMPL/DUF541"/>
</dbReference>
<proteinExistence type="predicted"/>
<feature type="chain" id="PRO_5037525197" evidence="1">
    <location>
        <begin position="33"/>
        <end position="239"/>
    </location>
</feature>
<keyword evidence="1" id="KW-0732">Signal</keyword>
<dbReference type="Gene3D" id="3.30.110.170">
    <property type="entry name" value="Protein of unknown function (DUF541), domain 1"/>
    <property type="match status" value="1"/>
</dbReference>
<dbReference type="PANTHER" id="PTHR34387:SF1">
    <property type="entry name" value="PERIPLASMIC IMMUNOGENIC PROTEIN"/>
    <property type="match status" value="1"/>
</dbReference>
<name>A0A919MVR8_9ACTN</name>
<evidence type="ECO:0000313" key="2">
    <source>
        <dbReference type="EMBL" id="GIF01707.1"/>
    </source>
</evidence>